<dbReference type="Pfam" id="PF20710">
    <property type="entry name" value="DUF6824"/>
    <property type="match status" value="1"/>
</dbReference>
<feature type="compositionally biased region" description="Polar residues" evidence="1">
    <location>
        <begin position="821"/>
        <end position="851"/>
    </location>
</feature>
<feature type="compositionally biased region" description="Basic and acidic residues" evidence="1">
    <location>
        <begin position="881"/>
        <end position="892"/>
    </location>
</feature>
<protein>
    <recommendedName>
        <fullName evidence="2">DUF6824 domain-containing protein</fullName>
    </recommendedName>
</protein>
<feature type="compositionally biased region" description="Basic and acidic residues" evidence="1">
    <location>
        <begin position="966"/>
        <end position="975"/>
    </location>
</feature>
<feature type="region of interest" description="Disordered" evidence="1">
    <location>
        <begin position="446"/>
        <end position="473"/>
    </location>
</feature>
<feature type="compositionally biased region" description="Polar residues" evidence="1">
    <location>
        <begin position="94"/>
        <end position="111"/>
    </location>
</feature>
<organism evidence="3">
    <name type="scientific">Corethron hystrix</name>
    <dbReference type="NCBI Taxonomy" id="216773"/>
    <lineage>
        <taxon>Eukaryota</taxon>
        <taxon>Sar</taxon>
        <taxon>Stramenopiles</taxon>
        <taxon>Ochrophyta</taxon>
        <taxon>Bacillariophyta</taxon>
        <taxon>Coscinodiscophyceae</taxon>
        <taxon>Corethrophycidae</taxon>
        <taxon>Corethrales</taxon>
        <taxon>Corethraceae</taxon>
        <taxon>Corethron</taxon>
    </lineage>
</organism>
<evidence type="ECO:0000313" key="3">
    <source>
        <dbReference type="EMBL" id="CAD8891798.1"/>
    </source>
</evidence>
<feature type="compositionally biased region" description="Polar residues" evidence="1">
    <location>
        <begin position="231"/>
        <end position="240"/>
    </location>
</feature>
<sequence length="975" mass="106380">MTMEDRNNPVHGVHAKHPSIHNSTPQIHGGPIDHPPPSASKEGYSKMKDAMNGTSHVHNPGNPAMNRKMWISNHLQQSRTTSNTPQMPLGQGQNGDSPGSGNSVHNKNPGSPKNGAYVDHSSLPGNKRVRIQEQDFNVPPGDVSKKMKTRPSSQDDKTSEESRDSANSPTLSARGDGDEDDNGDAPAPPQAPPPSNSNKEVQAQQPQQPYHPPEAEYHRMEANGPPHPLQRRNSSSNSMTHNGPPPNHQPPQMMSHPPSHPDTNYVRGYADTKDVSHPHPNVPPPPASSHRAEQGNQHYGRHAPPPPPPPPDYYYGPQQHPQAPPPHHGHGHYGAPPPPPRRSPYPQNPHHYINRNITSKPEQDKAVNRTSSTSSESTATSHPPQTGIETPHHHDVLCGRGSNINTHPGNVTFRRLVNGHKVAYVNGSRRDKGSIARHIVAMVRQQDPPGRFLARDVSSNSSGGSQQGQGAGPGLWFEIDDKEALAKCSQALRENASAVRNSLAAAAAERRGRMEEQALVAAEEKQQQHQKPPGVVGASVTVPEIQTSTSSGSNVSECSTSTAEMTARFRMQQQQAQQQTAVGMHRNHTGPNVVPNCGSLSFGLSVNDKRHPSMDGAGIPPHLPSPPRKYSDDDAEMMEQEKQRSGPHGGWTNVPSSRDHWAGQQRPGMVPSYGHPPYGHLEEHHRGQAGLPPGRHPPPLHHHLHRQGQAQQQNLPHPPVLNNRREGGPDSPHRHRPRQQCGPTMNPNMDKIDGPTSHVTPTPSQHDLTAMSQEMSRTDDFLSESAREYRGHLESANQHLRGMCALLQARVSDLEEEVQRLSASSDPATMPIGSQQPSVENNAQPQSTNQPLPMLNLDHRAGPWSKDQQQLPSPLSQPPRNIDKKRDEDRQEMGFSGPNGRTPQQNSTPQQPQSKQGQEKQNQLKPRGSEDNCRLDVAASLLAAAQSLRGVSSPANSATQSNQLKQRPELVVDTA</sequence>
<feature type="compositionally biased region" description="Pro residues" evidence="1">
    <location>
        <begin position="303"/>
        <end position="312"/>
    </location>
</feature>
<evidence type="ECO:0000259" key="2">
    <source>
        <dbReference type="Pfam" id="PF20710"/>
    </source>
</evidence>
<feature type="compositionally biased region" description="Low complexity" evidence="1">
    <location>
        <begin position="370"/>
        <end position="381"/>
    </location>
</feature>
<gene>
    <name evidence="3" type="ORF">CHYS00102_LOCUS19004</name>
</gene>
<feature type="compositionally biased region" description="Low complexity" evidence="1">
    <location>
        <begin position="902"/>
        <end position="923"/>
    </location>
</feature>
<feature type="region of interest" description="Disordered" evidence="1">
    <location>
        <begin position="1"/>
        <end position="403"/>
    </location>
</feature>
<proteinExistence type="predicted"/>
<accession>A0A7S1FUT8</accession>
<feature type="region of interest" description="Disordered" evidence="1">
    <location>
        <begin position="817"/>
        <end position="935"/>
    </location>
</feature>
<feature type="compositionally biased region" description="Polar residues" evidence="1">
    <location>
        <begin position="949"/>
        <end position="965"/>
    </location>
</feature>
<feature type="compositionally biased region" description="Basic and acidic residues" evidence="1">
    <location>
        <begin position="153"/>
        <end position="164"/>
    </location>
</feature>
<feature type="compositionally biased region" description="Polar residues" evidence="1">
    <location>
        <begin position="73"/>
        <end position="86"/>
    </location>
</feature>
<feature type="compositionally biased region" description="Basic and acidic residues" evidence="1">
    <location>
        <begin position="723"/>
        <end position="732"/>
    </location>
</feature>
<feature type="region of interest" description="Disordered" evidence="1">
    <location>
        <begin position="605"/>
        <end position="765"/>
    </location>
</feature>
<evidence type="ECO:0000256" key="1">
    <source>
        <dbReference type="SAM" id="MobiDB-lite"/>
    </source>
</evidence>
<feature type="compositionally biased region" description="Pro residues" evidence="1">
    <location>
        <begin position="186"/>
        <end position="195"/>
    </location>
</feature>
<feature type="region of interest" description="Disordered" evidence="1">
    <location>
        <begin position="949"/>
        <end position="975"/>
    </location>
</feature>
<reference evidence="3" key="1">
    <citation type="submission" date="2021-01" db="EMBL/GenBank/DDBJ databases">
        <authorList>
            <person name="Corre E."/>
            <person name="Pelletier E."/>
            <person name="Niang G."/>
            <person name="Scheremetjew M."/>
            <person name="Finn R."/>
            <person name="Kale V."/>
            <person name="Holt S."/>
            <person name="Cochrane G."/>
            <person name="Meng A."/>
            <person name="Brown T."/>
            <person name="Cohen L."/>
        </authorList>
    </citation>
    <scope>NUCLEOTIDE SEQUENCE</scope>
    <source>
        <strain evidence="3">308</strain>
    </source>
</reference>
<dbReference type="EMBL" id="HBFR01026387">
    <property type="protein sequence ID" value="CAD8891798.1"/>
    <property type="molecule type" value="Transcribed_RNA"/>
</dbReference>
<feature type="domain" description="DUF6824" evidence="2">
    <location>
        <begin position="395"/>
        <end position="494"/>
    </location>
</feature>
<feature type="compositionally biased region" description="Pro residues" evidence="1">
    <location>
        <begin position="335"/>
        <end position="347"/>
    </location>
</feature>
<dbReference type="InterPro" id="IPR049227">
    <property type="entry name" value="DUF6824"/>
</dbReference>
<dbReference type="AlphaFoldDB" id="A0A7S1FUT8"/>
<name>A0A7S1FUT8_9STRA</name>